<proteinExistence type="predicted"/>
<evidence type="ECO:0000313" key="1">
    <source>
        <dbReference type="EMBL" id="QIK78071.1"/>
    </source>
</evidence>
<dbReference type="EMBL" id="CP049869">
    <property type="protein sequence ID" value="QIK78071.1"/>
    <property type="molecule type" value="Genomic_DNA"/>
</dbReference>
<gene>
    <name evidence="1" type="ORF">G7077_03235</name>
</gene>
<dbReference type="AlphaFoldDB" id="A0A6G7YMV8"/>
<sequence>MSNAQFVAGMLSWRRAFVAGNVEVAAAVKAEWESWLNRQRTEPPEPSKPLLIAVVHLSSIDDLTAHIGLAQMLAFRELRYAVVLAFPTAAMASIARGEVQLKGWQGLVKIVDDAGCDRLIEQLVWDTPLLLFPGQAIFDLEFVRNQLAQRHFLDLARPVGDATDAKRGTMIGKAFLGRARDYSEWKQSQTQPDWGALVRDLASSKLSLPDLGISVTPEVRAKIVRWQAPKRPWVQLETHRDRMFIPGVGSGDEFVVRTANEPFHSQVIERWPTQFVAAEKPFPIRLPASMLGPAPRLVRVETHKRDGEIIGQQAVVHVGPSQLQPWMLSCFLNRGGGGNPVVRAFAGAIGTRLAYAEDEPEVLRHVPVVWGVLRESDRILAQAKAQSLYFLYIDHAYFDRGHGRSYRITRNGYEAGAVRRCPSDRFRALGIETQPWRKSGREIVVCPPTDYFMQAHGCLDWLETTLAMLKAATDRPIVVREKPKDTEAAVPLPVALESAHSLVTHSSNVAIEAVCLGTPVFVSPASAAAPVGLTELSQIEDPVYPDRDAWLAHLAYSQFSLEEIADGRAWRMLLELEERDLA</sequence>
<name>A0A6G7YMV8_9SPHN</name>
<dbReference type="RefSeq" id="WP_166410465.1">
    <property type="nucleotide sequence ID" value="NZ_CP049869.1"/>
</dbReference>
<accession>A0A6G7YMV8</accession>
<organism evidence="1 2">
    <name type="scientific">Sphingomonas piscis</name>
    <dbReference type="NCBI Taxonomy" id="2714943"/>
    <lineage>
        <taxon>Bacteria</taxon>
        <taxon>Pseudomonadati</taxon>
        <taxon>Pseudomonadota</taxon>
        <taxon>Alphaproteobacteria</taxon>
        <taxon>Sphingomonadales</taxon>
        <taxon>Sphingomonadaceae</taxon>
        <taxon>Sphingomonas</taxon>
    </lineage>
</organism>
<keyword evidence="2" id="KW-1185">Reference proteome</keyword>
<reference evidence="1 2" key="1">
    <citation type="submission" date="2020-03" db="EMBL/GenBank/DDBJ databases">
        <title>Sphingomonas sp. nov., isolated from fish.</title>
        <authorList>
            <person name="Hyun D.-W."/>
            <person name="Bae J.-W."/>
        </authorList>
    </citation>
    <scope>NUCLEOTIDE SEQUENCE [LARGE SCALE GENOMIC DNA]</scope>
    <source>
        <strain evidence="1 2">HDW15B</strain>
    </source>
</reference>
<dbReference type="KEGG" id="spii:G7077_03235"/>
<dbReference type="Proteomes" id="UP000503222">
    <property type="component" value="Chromosome"/>
</dbReference>
<evidence type="ECO:0000313" key="2">
    <source>
        <dbReference type="Proteomes" id="UP000503222"/>
    </source>
</evidence>
<protein>
    <submittedName>
        <fullName evidence="1">Uncharacterized protein</fullName>
    </submittedName>
</protein>